<evidence type="ECO:0008006" key="4">
    <source>
        <dbReference type="Google" id="ProtNLM"/>
    </source>
</evidence>
<gene>
    <name evidence="1" type="ORF">GpartN1_g3206.t1</name>
    <name evidence="2" type="ORF">GpartN1_g5693.t1</name>
</gene>
<dbReference type="InterPro" id="IPR010775">
    <property type="entry name" value="DUF1365"/>
</dbReference>
<comment type="caution">
    <text evidence="1">The sequence shown here is derived from an EMBL/GenBank/DDBJ whole genome shotgun (WGS) entry which is preliminary data.</text>
</comment>
<sequence>MGFTPFGLYCGQLSHRRLAPAQNFFVYQLFMVYFDLDLLRRSYLAYCWPFFSCWAPALVWFRCKDYLNSHSLEDLSSRVRKLVSDKLHKEIKGPVRLLTHPRYFGVAFNPVSFFYVFDESGNRLEAIVALISNIPWFESHIEVLVPKSAQCDASLSSLIVMKSHSKAFHVSPFLPMKDIEYYWNFSIPSENLRVTTLLKHQHHNILFASLHLKRHAWSLLSLFIFLFRYPLMTWKVIFAIHWEAYQLWKRKFPFYPHPNNSQNVWSRTIDCLSSWFS</sequence>
<accession>A0A9C7PW35</accession>
<name>A0A9C7PW35_9RHOD</name>
<reference evidence="1" key="1">
    <citation type="journal article" date="2022" name="Proc. Natl. Acad. Sci. U.S.A.">
        <title>Life cycle and functional genomics of the unicellular red alga Galdieria for elucidating algal and plant evolution and industrial use.</title>
        <authorList>
            <person name="Hirooka S."/>
            <person name="Itabashi T."/>
            <person name="Ichinose T.M."/>
            <person name="Onuma R."/>
            <person name="Fujiwara T."/>
            <person name="Yamashita S."/>
            <person name="Jong L.W."/>
            <person name="Tomita R."/>
            <person name="Iwane A.H."/>
            <person name="Miyagishima S.Y."/>
        </authorList>
    </citation>
    <scope>NUCLEOTIDE SEQUENCE</scope>
    <source>
        <strain evidence="1">NBRC 102759</strain>
    </source>
</reference>
<dbReference type="EMBL" id="BQMJ01000024">
    <property type="protein sequence ID" value="GJQ11415.1"/>
    <property type="molecule type" value="Genomic_DNA"/>
</dbReference>
<dbReference type="Pfam" id="PF07103">
    <property type="entry name" value="DUF1365"/>
    <property type="match status" value="1"/>
</dbReference>
<dbReference type="Proteomes" id="UP001061958">
    <property type="component" value="Unassembled WGS sequence"/>
</dbReference>
<keyword evidence="3" id="KW-1185">Reference proteome</keyword>
<dbReference type="PANTHER" id="PTHR33973">
    <property type="entry name" value="OS07G0153300 PROTEIN"/>
    <property type="match status" value="1"/>
</dbReference>
<protein>
    <recommendedName>
        <fullName evidence="4">DUF1365 domain-containing protein</fullName>
    </recommendedName>
</protein>
<dbReference type="AlphaFoldDB" id="A0A9C7PW35"/>
<dbReference type="PANTHER" id="PTHR33973:SF4">
    <property type="entry name" value="OS07G0153300 PROTEIN"/>
    <property type="match status" value="1"/>
</dbReference>
<dbReference type="EMBL" id="BQMJ01000048">
    <property type="protein sequence ID" value="GJQ13902.1"/>
    <property type="molecule type" value="Genomic_DNA"/>
</dbReference>
<dbReference type="OrthoDB" id="1666at2759"/>
<evidence type="ECO:0000313" key="3">
    <source>
        <dbReference type="Proteomes" id="UP001061958"/>
    </source>
</evidence>
<proteinExistence type="predicted"/>
<evidence type="ECO:0000313" key="2">
    <source>
        <dbReference type="EMBL" id="GJQ13902.1"/>
    </source>
</evidence>
<organism evidence="1 3">
    <name type="scientific">Galdieria partita</name>
    <dbReference type="NCBI Taxonomy" id="83374"/>
    <lineage>
        <taxon>Eukaryota</taxon>
        <taxon>Rhodophyta</taxon>
        <taxon>Bangiophyceae</taxon>
        <taxon>Galdieriales</taxon>
        <taxon>Galdieriaceae</taxon>
        <taxon>Galdieria</taxon>
    </lineage>
</organism>
<evidence type="ECO:0000313" key="1">
    <source>
        <dbReference type="EMBL" id="GJQ11415.1"/>
    </source>
</evidence>
<reference evidence="1" key="2">
    <citation type="submission" date="2022-01" db="EMBL/GenBank/DDBJ databases">
        <authorList>
            <person name="Hirooka S."/>
            <person name="Miyagishima S.Y."/>
        </authorList>
    </citation>
    <scope>NUCLEOTIDE SEQUENCE</scope>
    <source>
        <strain evidence="1">NBRC 102759</strain>
    </source>
</reference>